<evidence type="ECO:0000313" key="2">
    <source>
        <dbReference type="EMBL" id="RLQ20134.1"/>
    </source>
</evidence>
<feature type="non-terminal residue" evidence="2">
    <location>
        <position position="268"/>
    </location>
</feature>
<feature type="domain" description="Transposase DDE" evidence="1">
    <location>
        <begin position="11"/>
        <end position="266"/>
    </location>
</feature>
<gene>
    <name evidence="2" type="ORF">DWB85_19335</name>
</gene>
<reference evidence="2 3" key="1">
    <citation type="submission" date="2018-07" db="EMBL/GenBank/DDBJ databases">
        <title>Halioglobus sp. genome submission.</title>
        <authorList>
            <person name="Ye M.-Q."/>
            <person name="Du Z.-J."/>
        </authorList>
    </citation>
    <scope>NUCLEOTIDE SEQUENCE [LARGE SCALE GENOMIC DNA]</scope>
    <source>
        <strain evidence="2 3">U0301</strain>
    </source>
</reference>
<sequence length="268" mass="30993">MTKCYQNSFEFPSVKRRKVEADFSGGDITSNAGIPLLAQVDEQMGLTRAVTRAIADGRRRASCDHSQQELFKQRIYALALGYEDLNDHHELRHDLALQTATSRVEALASPSTLCRFEQRSDRESAVAIHQVLFDQFVKTHKWPPKRLILDFDATDTPLHGEQEGRFFHGYYDHYCFLPLYVFCGRHLLVSYLRRSDGDGARHTWAILSLLVKALRQHWPKVKIIFRGDSGFCRWKVLRWCDRHDVRYIVGVAKNQRLERQAADLMTSA</sequence>
<dbReference type="InterPro" id="IPR025668">
    <property type="entry name" value="Tnp_DDE_dom"/>
</dbReference>
<proteinExistence type="predicted"/>
<dbReference type="Pfam" id="PF13701">
    <property type="entry name" value="DDE_Tnp_1_4"/>
    <property type="match status" value="1"/>
</dbReference>
<dbReference type="EMBL" id="QRAN01000066">
    <property type="protein sequence ID" value="RLQ20134.1"/>
    <property type="molecule type" value="Genomic_DNA"/>
</dbReference>
<evidence type="ECO:0000313" key="3">
    <source>
        <dbReference type="Proteomes" id="UP000265509"/>
    </source>
</evidence>
<dbReference type="InterPro" id="IPR047960">
    <property type="entry name" value="Transpos_IS1380"/>
</dbReference>
<organism evidence="2 3">
    <name type="scientific">Seongchinamella sediminis</name>
    <dbReference type="NCBI Taxonomy" id="2283635"/>
    <lineage>
        <taxon>Bacteria</taxon>
        <taxon>Pseudomonadati</taxon>
        <taxon>Pseudomonadota</taxon>
        <taxon>Gammaproteobacteria</taxon>
        <taxon>Cellvibrionales</taxon>
        <taxon>Halieaceae</taxon>
        <taxon>Seongchinamella</taxon>
    </lineage>
</organism>
<comment type="caution">
    <text evidence="2">The sequence shown here is derived from an EMBL/GenBank/DDBJ whole genome shotgun (WGS) entry which is preliminary data.</text>
</comment>
<protein>
    <submittedName>
        <fullName evidence="2">IS1380 family transposase</fullName>
    </submittedName>
</protein>
<evidence type="ECO:0000259" key="1">
    <source>
        <dbReference type="Pfam" id="PF13701"/>
    </source>
</evidence>
<keyword evidence="3" id="KW-1185">Reference proteome</keyword>
<dbReference type="Proteomes" id="UP000265509">
    <property type="component" value="Unassembled WGS sequence"/>
</dbReference>
<dbReference type="OrthoDB" id="8482126at2"/>
<name>A0A3L7DRS4_9GAMM</name>
<dbReference type="AlphaFoldDB" id="A0A3L7DRS4"/>
<dbReference type="NCBIfam" id="NF033539">
    <property type="entry name" value="transpos_IS1380"/>
    <property type="match status" value="1"/>
</dbReference>
<accession>A0A3L7DRS4</accession>